<dbReference type="EMBL" id="LMAW01001126">
    <property type="protein sequence ID" value="KQK84303.1"/>
    <property type="molecule type" value="Genomic_DNA"/>
</dbReference>
<dbReference type="GO" id="GO:0031103">
    <property type="term" value="P:axon regeneration"/>
    <property type="evidence" value="ECO:0007669"/>
    <property type="project" value="TreeGrafter"/>
</dbReference>
<sequence length="169" mass="19275">MDERGRFHHQITLDSWGQLTVWTFLPPPTETPLASQDSGLIGEWPYQSQESTCCILADMVNLAIPPPSSWSVVQQVFYFQQIVLLVLLERNCNPKTYQNQKMVYQPRVMIWVSQKIFPTSRVDGGFPKGSLPISKEVNRKKKSEAEGASLIPVNGYGHHFTKIKYLCSF</sequence>
<dbReference type="STRING" id="12930.A0A0Q3MP69"/>
<keyword evidence="5" id="KW-1185">Reference proteome</keyword>
<evidence type="ECO:0000313" key="4">
    <source>
        <dbReference type="EMBL" id="KQK84303.1"/>
    </source>
</evidence>
<dbReference type="GO" id="GO:0017015">
    <property type="term" value="P:regulation of transforming growth factor beta receptor signaling pathway"/>
    <property type="evidence" value="ECO:0007669"/>
    <property type="project" value="TreeGrafter"/>
</dbReference>
<organism evidence="4 5">
    <name type="scientific">Amazona aestiva</name>
    <name type="common">Blue-fronted Amazon parrot</name>
    <dbReference type="NCBI Taxonomy" id="12930"/>
    <lineage>
        <taxon>Eukaryota</taxon>
        <taxon>Metazoa</taxon>
        <taxon>Chordata</taxon>
        <taxon>Craniata</taxon>
        <taxon>Vertebrata</taxon>
        <taxon>Euteleostomi</taxon>
        <taxon>Archelosauria</taxon>
        <taxon>Archosauria</taxon>
        <taxon>Dinosauria</taxon>
        <taxon>Saurischia</taxon>
        <taxon>Theropoda</taxon>
        <taxon>Coelurosauria</taxon>
        <taxon>Aves</taxon>
        <taxon>Neognathae</taxon>
        <taxon>Neoaves</taxon>
        <taxon>Telluraves</taxon>
        <taxon>Australaves</taxon>
        <taxon>Psittaciformes</taxon>
        <taxon>Psittacidae</taxon>
        <taxon>Amazona</taxon>
    </lineage>
</organism>
<evidence type="ECO:0000256" key="2">
    <source>
        <dbReference type="ARBA" id="ARBA00031310"/>
    </source>
</evidence>
<dbReference type="PANTHER" id="PTHR17102:SF4">
    <property type="entry name" value="NEURONAL REGENERATION-RELATED PROTEIN"/>
    <property type="match status" value="1"/>
</dbReference>
<evidence type="ECO:0000256" key="3">
    <source>
        <dbReference type="ARBA" id="ARBA00033348"/>
    </source>
</evidence>
<dbReference type="PANTHER" id="PTHR17102">
    <property type="entry name" value="NEURONAL REGENERATION-RELATED PROTEIN"/>
    <property type="match status" value="1"/>
</dbReference>
<gene>
    <name evidence="4" type="ORF">AAES_49854</name>
</gene>
<proteinExistence type="predicted"/>
<name>A0A0Q3MP69_AMAAE</name>
<evidence type="ECO:0000256" key="1">
    <source>
        <dbReference type="ARBA" id="ARBA00022173"/>
    </source>
</evidence>
<dbReference type="GO" id="GO:0045664">
    <property type="term" value="P:regulation of neuron differentiation"/>
    <property type="evidence" value="ECO:0007669"/>
    <property type="project" value="TreeGrafter"/>
</dbReference>
<dbReference type="Proteomes" id="UP000051836">
    <property type="component" value="Unassembled WGS sequence"/>
</dbReference>
<protein>
    <recommendedName>
        <fullName evidence="1">Neuronal regeneration-related protein</fullName>
    </recommendedName>
    <alternativeName>
        <fullName evidence="2">Neuronal protein 3.1</fullName>
    </alternativeName>
    <alternativeName>
        <fullName evidence="3">Protein p311</fullName>
    </alternativeName>
</protein>
<dbReference type="OrthoDB" id="9383199at2759"/>
<reference evidence="4 5" key="1">
    <citation type="submission" date="2015-10" db="EMBL/GenBank/DDBJ databases">
        <authorList>
            <person name="Gilbert D.G."/>
        </authorList>
    </citation>
    <scope>NUCLEOTIDE SEQUENCE [LARGE SCALE GENOMIC DNA]</scope>
    <source>
        <strain evidence="4">FVVF132</strain>
    </source>
</reference>
<dbReference type="InterPro" id="IPR024417">
    <property type="entry name" value="Neuronal_3.1"/>
</dbReference>
<dbReference type="AlphaFoldDB" id="A0A0Q3MP69"/>
<dbReference type="Pfam" id="PF11092">
    <property type="entry name" value="Alveol-reg_P311"/>
    <property type="match status" value="1"/>
</dbReference>
<comment type="caution">
    <text evidence="4">The sequence shown here is derived from an EMBL/GenBank/DDBJ whole genome shotgun (WGS) entry which is preliminary data.</text>
</comment>
<evidence type="ECO:0000313" key="5">
    <source>
        <dbReference type="Proteomes" id="UP000051836"/>
    </source>
</evidence>
<accession>A0A0Q3MP69</accession>